<organism evidence="1 2">
    <name type="scientific">Candidatus Spyradenecus faecavium</name>
    <dbReference type="NCBI Taxonomy" id="2840947"/>
    <lineage>
        <taxon>Bacteria</taxon>
        <taxon>Pseudomonadati</taxon>
        <taxon>Lentisphaerota</taxon>
        <taxon>Lentisphaeria</taxon>
        <taxon>Lentisphaerales</taxon>
        <taxon>Lentisphaeraceae</taxon>
        <taxon>Lentisphaeraceae incertae sedis</taxon>
        <taxon>Candidatus Spyradenecus</taxon>
    </lineage>
</organism>
<gene>
    <name evidence="1" type="ORF">IAC79_07360</name>
</gene>
<comment type="caution">
    <text evidence="1">The sequence shown here is derived from an EMBL/GenBank/DDBJ whole genome shotgun (WGS) entry which is preliminary data.</text>
</comment>
<reference evidence="1" key="2">
    <citation type="journal article" date="2021" name="PeerJ">
        <title>Extensive microbial diversity within the chicken gut microbiome revealed by metagenomics and culture.</title>
        <authorList>
            <person name="Gilroy R."/>
            <person name="Ravi A."/>
            <person name="Getino M."/>
            <person name="Pursley I."/>
            <person name="Horton D.L."/>
            <person name="Alikhan N.F."/>
            <person name="Baker D."/>
            <person name="Gharbi K."/>
            <person name="Hall N."/>
            <person name="Watson M."/>
            <person name="Adriaenssens E.M."/>
            <person name="Foster-Nyarko E."/>
            <person name="Jarju S."/>
            <person name="Secka A."/>
            <person name="Antonio M."/>
            <person name="Oren A."/>
            <person name="Chaudhuri R.R."/>
            <person name="La Ragione R."/>
            <person name="Hildebrand F."/>
            <person name="Pallen M.J."/>
        </authorList>
    </citation>
    <scope>NUCLEOTIDE SEQUENCE</scope>
    <source>
        <strain evidence="1">35461</strain>
    </source>
</reference>
<proteinExistence type="predicted"/>
<dbReference type="AlphaFoldDB" id="A0A9D1T360"/>
<protein>
    <submittedName>
        <fullName evidence="1">Uncharacterized protein</fullName>
    </submittedName>
</protein>
<name>A0A9D1T360_9BACT</name>
<dbReference type="EMBL" id="DVOR01000232">
    <property type="protein sequence ID" value="HIV09912.1"/>
    <property type="molecule type" value="Genomic_DNA"/>
</dbReference>
<evidence type="ECO:0000313" key="2">
    <source>
        <dbReference type="Proteomes" id="UP000886845"/>
    </source>
</evidence>
<evidence type="ECO:0000313" key="1">
    <source>
        <dbReference type="EMBL" id="HIV09912.1"/>
    </source>
</evidence>
<reference evidence="1" key="1">
    <citation type="submission" date="2020-10" db="EMBL/GenBank/DDBJ databases">
        <authorList>
            <person name="Gilroy R."/>
        </authorList>
    </citation>
    <scope>NUCLEOTIDE SEQUENCE</scope>
    <source>
        <strain evidence="1">35461</strain>
    </source>
</reference>
<sequence length="165" mass="19071">MVLPNNGKQKERRILKDLSIGYTEILREEASFEEAREDEVWVKYGDVRVSLLSYDPRMGRAIIWYASKENMLVGLVQSHLPGRPVYGGYVDMTPRVRVLNNNPAERWKWELFIVPVESLAGAKPTVRHIESLSKLLKSIEIKEDALMPPAHFWEIIVEQVREGKL</sequence>
<accession>A0A9D1T360</accession>
<dbReference type="Proteomes" id="UP000886845">
    <property type="component" value="Unassembled WGS sequence"/>
</dbReference>